<dbReference type="GO" id="GO:0005737">
    <property type="term" value="C:cytoplasm"/>
    <property type="evidence" value="ECO:0007669"/>
    <property type="project" value="UniProtKB-SubCell"/>
</dbReference>
<keyword evidence="6" id="KW-0963">Cytoplasm</keyword>
<proteinExistence type="inferred from homology"/>
<keyword evidence="13" id="KW-0804">Transcription</keyword>
<keyword evidence="10" id="KW-0269">Exonuclease</keyword>
<dbReference type="InterPro" id="IPR039637">
    <property type="entry name" value="CNOT7/CNOT8/Pop2"/>
</dbReference>
<dbReference type="InterPro" id="IPR012337">
    <property type="entry name" value="RNaseH-like_sf"/>
</dbReference>
<dbReference type="GO" id="GO:0005634">
    <property type="term" value="C:nucleus"/>
    <property type="evidence" value="ECO:0007669"/>
    <property type="project" value="UniProtKB-SubCell"/>
</dbReference>
<dbReference type="EC" id="3.1.13.4" evidence="5"/>
<evidence type="ECO:0000256" key="11">
    <source>
        <dbReference type="ARBA" id="ARBA00022884"/>
    </source>
</evidence>
<accession>A0A7S1F4S5</accession>
<dbReference type="PANTHER" id="PTHR10797">
    <property type="entry name" value="CCR4-NOT TRANSCRIPTION COMPLEX SUBUNIT"/>
    <property type="match status" value="1"/>
</dbReference>
<evidence type="ECO:0000256" key="9">
    <source>
        <dbReference type="ARBA" id="ARBA00022801"/>
    </source>
</evidence>
<dbReference type="GO" id="GO:0046872">
    <property type="term" value="F:metal ion binding"/>
    <property type="evidence" value="ECO:0007669"/>
    <property type="project" value="UniProtKB-KW"/>
</dbReference>
<keyword evidence="7" id="KW-0540">Nuclease</keyword>
<evidence type="ECO:0000256" key="15">
    <source>
        <dbReference type="SAM" id="MobiDB-lite"/>
    </source>
</evidence>
<keyword evidence="12" id="KW-0805">Transcription regulation</keyword>
<dbReference type="EMBL" id="HBFQ01024889">
    <property type="protein sequence ID" value="CAD8843276.1"/>
    <property type="molecule type" value="Transcribed_RNA"/>
</dbReference>
<comment type="subcellular location">
    <subcellularLocation>
        <location evidence="3">Cytoplasm</location>
    </subcellularLocation>
    <subcellularLocation>
        <location evidence="2">Nucleus</location>
    </subcellularLocation>
</comment>
<evidence type="ECO:0000256" key="12">
    <source>
        <dbReference type="ARBA" id="ARBA00023015"/>
    </source>
</evidence>
<dbReference type="Pfam" id="PF04857">
    <property type="entry name" value="CAF1"/>
    <property type="match status" value="1"/>
</dbReference>
<name>A0A7S1F4S5_NOCSC</name>
<evidence type="ECO:0000256" key="14">
    <source>
        <dbReference type="ARBA" id="ARBA00023242"/>
    </source>
</evidence>
<sequence>MNHDDVNQHHAERAPSKRQERRSQEVWCTNLEEEMIRMRDVAEVYQHVAMDTQFPGLVARPTGPFADYTEYNYSTLKCNVDLTRVIQIGLTFSDSKGNRPKGISTWRFNFSFNAGRDLFAQESIDGLRQARGLDLAKHHSQGIEPHEFGELLMSSGLVLNEEVRWITFCGPNFHERAEDRPGHLGEPPWVTFCGLYDFGHMLQLLTSAALPDEVSGFHDSLDLFFPRRCDVAKHLHRLPPLGDARRPFRNAHHVLEAFFRLPDSVRRTAFDAEKTPANETDQPSR</sequence>
<protein>
    <recommendedName>
        <fullName evidence="5">poly(A)-specific ribonuclease</fullName>
        <ecNumber evidence="5">3.1.13.4</ecNumber>
    </recommendedName>
</protein>
<dbReference type="InterPro" id="IPR006941">
    <property type="entry name" value="RNase_CAF1"/>
</dbReference>
<evidence type="ECO:0000256" key="10">
    <source>
        <dbReference type="ARBA" id="ARBA00022839"/>
    </source>
</evidence>
<evidence type="ECO:0000256" key="6">
    <source>
        <dbReference type="ARBA" id="ARBA00022490"/>
    </source>
</evidence>
<keyword evidence="8" id="KW-0479">Metal-binding</keyword>
<dbReference type="GO" id="GO:0004535">
    <property type="term" value="F:poly(A)-specific ribonuclease activity"/>
    <property type="evidence" value="ECO:0007669"/>
    <property type="project" value="UniProtKB-EC"/>
</dbReference>
<evidence type="ECO:0000256" key="7">
    <source>
        <dbReference type="ARBA" id="ARBA00022722"/>
    </source>
</evidence>
<dbReference type="AlphaFoldDB" id="A0A7S1F4S5"/>
<evidence type="ECO:0000256" key="1">
    <source>
        <dbReference type="ARBA" id="ARBA00001663"/>
    </source>
</evidence>
<evidence type="ECO:0000256" key="4">
    <source>
        <dbReference type="ARBA" id="ARBA00008372"/>
    </source>
</evidence>
<gene>
    <name evidence="16" type="ORF">NSCI0253_LOCUS17624</name>
</gene>
<dbReference type="SUPFAM" id="SSF53098">
    <property type="entry name" value="Ribonuclease H-like"/>
    <property type="match status" value="2"/>
</dbReference>
<evidence type="ECO:0000256" key="5">
    <source>
        <dbReference type="ARBA" id="ARBA00012161"/>
    </source>
</evidence>
<keyword evidence="9" id="KW-0378">Hydrolase</keyword>
<dbReference type="InterPro" id="IPR036397">
    <property type="entry name" value="RNaseH_sf"/>
</dbReference>
<evidence type="ECO:0000256" key="2">
    <source>
        <dbReference type="ARBA" id="ARBA00004123"/>
    </source>
</evidence>
<dbReference type="GO" id="GO:0030014">
    <property type="term" value="C:CCR4-NOT complex"/>
    <property type="evidence" value="ECO:0007669"/>
    <property type="project" value="InterPro"/>
</dbReference>
<evidence type="ECO:0000313" key="16">
    <source>
        <dbReference type="EMBL" id="CAD8843276.1"/>
    </source>
</evidence>
<evidence type="ECO:0000256" key="3">
    <source>
        <dbReference type="ARBA" id="ARBA00004496"/>
    </source>
</evidence>
<comment type="similarity">
    <text evidence="4">Belongs to the CAF1 family.</text>
</comment>
<dbReference type="GO" id="GO:0003723">
    <property type="term" value="F:RNA binding"/>
    <property type="evidence" value="ECO:0007669"/>
    <property type="project" value="UniProtKB-KW"/>
</dbReference>
<keyword evidence="11" id="KW-0694">RNA-binding</keyword>
<organism evidence="16">
    <name type="scientific">Noctiluca scintillans</name>
    <name type="common">Sea sparkle</name>
    <name type="synonym">Red tide dinoflagellate</name>
    <dbReference type="NCBI Taxonomy" id="2966"/>
    <lineage>
        <taxon>Eukaryota</taxon>
        <taxon>Sar</taxon>
        <taxon>Alveolata</taxon>
        <taxon>Dinophyceae</taxon>
        <taxon>Noctilucales</taxon>
        <taxon>Noctilucaceae</taxon>
        <taxon>Noctiluca</taxon>
    </lineage>
</organism>
<keyword evidence="14" id="KW-0539">Nucleus</keyword>
<evidence type="ECO:0000256" key="8">
    <source>
        <dbReference type="ARBA" id="ARBA00022723"/>
    </source>
</evidence>
<feature type="region of interest" description="Disordered" evidence="15">
    <location>
        <begin position="1"/>
        <end position="24"/>
    </location>
</feature>
<evidence type="ECO:0000256" key="13">
    <source>
        <dbReference type="ARBA" id="ARBA00023163"/>
    </source>
</evidence>
<reference evidence="16" key="1">
    <citation type="submission" date="2021-01" db="EMBL/GenBank/DDBJ databases">
        <authorList>
            <person name="Corre E."/>
            <person name="Pelletier E."/>
            <person name="Niang G."/>
            <person name="Scheremetjew M."/>
            <person name="Finn R."/>
            <person name="Kale V."/>
            <person name="Holt S."/>
            <person name="Cochrane G."/>
            <person name="Meng A."/>
            <person name="Brown T."/>
            <person name="Cohen L."/>
        </authorList>
    </citation>
    <scope>NUCLEOTIDE SEQUENCE</scope>
</reference>
<comment type="catalytic activity">
    <reaction evidence="1">
        <text>Exonucleolytic cleavage of poly(A) to 5'-AMP.</text>
        <dbReference type="EC" id="3.1.13.4"/>
    </reaction>
</comment>
<dbReference type="Gene3D" id="3.30.420.10">
    <property type="entry name" value="Ribonuclease H-like superfamily/Ribonuclease H"/>
    <property type="match status" value="2"/>
</dbReference>